<dbReference type="InterPro" id="IPR025733">
    <property type="entry name" value="PAPs_C"/>
</dbReference>
<name>A0ABD3Q8U3_9STRA</name>
<keyword evidence="6" id="KW-1185">Reference proteome</keyword>
<evidence type="ECO:0000256" key="1">
    <source>
        <dbReference type="ARBA" id="ARBA00022729"/>
    </source>
</evidence>
<dbReference type="PANTHER" id="PTHR22953">
    <property type="entry name" value="ACID PHOSPHATASE RELATED"/>
    <property type="match status" value="1"/>
</dbReference>
<keyword evidence="1" id="KW-0732">Signal</keyword>
<dbReference type="InterPro" id="IPR039331">
    <property type="entry name" value="PAPs-like"/>
</dbReference>
<evidence type="ECO:0000256" key="2">
    <source>
        <dbReference type="ARBA" id="ARBA00023180"/>
    </source>
</evidence>
<dbReference type="EMBL" id="JABMIG020000060">
    <property type="protein sequence ID" value="KAL3796767.1"/>
    <property type="molecule type" value="Genomic_DNA"/>
</dbReference>
<comment type="caution">
    <text evidence="5">The sequence shown here is derived from an EMBL/GenBank/DDBJ whole genome shotgun (WGS) entry which is preliminary data.</text>
</comment>
<dbReference type="PANTHER" id="PTHR22953:SF153">
    <property type="entry name" value="PURPLE ACID PHOSPHATASE"/>
    <property type="match status" value="1"/>
</dbReference>
<dbReference type="Proteomes" id="UP001516023">
    <property type="component" value="Unassembled WGS sequence"/>
</dbReference>
<evidence type="ECO:0000259" key="3">
    <source>
        <dbReference type="Pfam" id="PF00149"/>
    </source>
</evidence>
<feature type="domain" description="Calcineurin-like phosphoesterase" evidence="3">
    <location>
        <begin position="238"/>
        <end position="476"/>
    </location>
</feature>
<gene>
    <name evidence="5" type="ORF">HJC23_010914</name>
</gene>
<dbReference type="InterPro" id="IPR041792">
    <property type="entry name" value="MPP_PAP"/>
</dbReference>
<keyword evidence="2" id="KW-0325">Glycoprotein</keyword>
<protein>
    <recommendedName>
        <fullName evidence="7">Purple acid phosphatase</fullName>
    </recommendedName>
</protein>
<dbReference type="Pfam" id="PF00149">
    <property type="entry name" value="Metallophos"/>
    <property type="match status" value="1"/>
</dbReference>
<dbReference type="SUPFAM" id="SSF56300">
    <property type="entry name" value="Metallo-dependent phosphatases"/>
    <property type="match status" value="1"/>
</dbReference>
<dbReference type="Gene3D" id="3.60.21.10">
    <property type="match status" value="1"/>
</dbReference>
<dbReference type="AlphaFoldDB" id="A0ABD3Q8U3"/>
<sequence length="587" mass="66480">MKGRFQTAVFMLCATASRSIPLQQMTVRTGEDVSQSADYALPLKAQGKNPMSINRPSPKEAAPLQKKVVCRPRHIHLSIGRYQNSTHSSMTASFSFSPKCLDLFDDDALMGAVRVWDRSENFDILVLGDEGDVRSYSAPIVDKHLKPIERDGMTHYFSDLHYHIEIDGLKPGSKYSYKCLLLQQPNPSSIARKDQRGSVRLGQNDVSIRAISKSDESTFFTPPAPGNWYSSSPDNTIKFAVLGDLAVTAHSRQTVHILNQHHLRFDGRVASGENVHLPDGQGIDCVLLAGDLAYANSNHDIWDEWMDMMSAHEFFRTVPLQVALGNHDLDYDPKTMEIALSYESRFRMPQVRPALRDLAPNDLFHHGNMIQAKTFVPYEFGNAYYSFSFGPSTHIVLSSYSSFLPASVQYQWLVSKLQAIDRSITPWLVVMIHCPIYTTFTNHRDEIFITAARTHLEPLFFKYSVNVVFAGHVHSYMRTAPTANSTLHPRGPIYIIQGNGGRQVNEPYTNEVPEEWVEVRDNSMYGFGSLELYNHTHAKWTWVKTGFNTNVHGKIEPNFSIHDDVWIMNQLFVAADGYPMHETDKFL</sequence>
<proteinExistence type="predicted"/>
<feature type="domain" description="Purple acid phosphatase C-terminal" evidence="4">
    <location>
        <begin position="491"/>
        <end position="551"/>
    </location>
</feature>
<accession>A0ABD3Q8U3</accession>
<dbReference type="CDD" id="cd00839">
    <property type="entry name" value="MPP_PAPs"/>
    <property type="match status" value="1"/>
</dbReference>
<evidence type="ECO:0000259" key="4">
    <source>
        <dbReference type="Pfam" id="PF14008"/>
    </source>
</evidence>
<dbReference type="Pfam" id="PF14008">
    <property type="entry name" value="Metallophos_C"/>
    <property type="match status" value="1"/>
</dbReference>
<dbReference type="InterPro" id="IPR004843">
    <property type="entry name" value="Calcineurin-like_PHP"/>
</dbReference>
<evidence type="ECO:0008006" key="7">
    <source>
        <dbReference type="Google" id="ProtNLM"/>
    </source>
</evidence>
<organism evidence="5 6">
    <name type="scientific">Cyclotella cryptica</name>
    <dbReference type="NCBI Taxonomy" id="29204"/>
    <lineage>
        <taxon>Eukaryota</taxon>
        <taxon>Sar</taxon>
        <taxon>Stramenopiles</taxon>
        <taxon>Ochrophyta</taxon>
        <taxon>Bacillariophyta</taxon>
        <taxon>Coscinodiscophyceae</taxon>
        <taxon>Thalassiosirophycidae</taxon>
        <taxon>Stephanodiscales</taxon>
        <taxon>Stephanodiscaceae</taxon>
        <taxon>Cyclotella</taxon>
    </lineage>
</organism>
<dbReference type="InterPro" id="IPR029052">
    <property type="entry name" value="Metallo-depent_PP-like"/>
</dbReference>
<reference evidence="5 6" key="1">
    <citation type="journal article" date="2020" name="G3 (Bethesda)">
        <title>Improved Reference Genome for Cyclotella cryptica CCMP332, a Model for Cell Wall Morphogenesis, Salinity Adaptation, and Lipid Production in Diatoms (Bacillariophyta).</title>
        <authorList>
            <person name="Roberts W.R."/>
            <person name="Downey K.M."/>
            <person name="Ruck E.C."/>
            <person name="Traller J.C."/>
            <person name="Alverson A.J."/>
        </authorList>
    </citation>
    <scope>NUCLEOTIDE SEQUENCE [LARGE SCALE GENOMIC DNA]</scope>
    <source>
        <strain evidence="5 6">CCMP332</strain>
    </source>
</reference>
<evidence type="ECO:0000313" key="5">
    <source>
        <dbReference type="EMBL" id="KAL3796767.1"/>
    </source>
</evidence>
<evidence type="ECO:0000313" key="6">
    <source>
        <dbReference type="Proteomes" id="UP001516023"/>
    </source>
</evidence>